<evidence type="ECO:0000259" key="1">
    <source>
        <dbReference type="Pfam" id="PF26036"/>
    </source>
</evidence>
<reference evidence="2 3" key="1">
    <citation type="submission" date="2021-06" db="EMBL/GenBank/DDBJ databases">
        <title>New haloarchaea isolates fom saline soil.</title>
        <authorList>
            <person name="Duran-Viseras A."/>
            <person name="Sanchez-Porro C.S."/>
            <person name="Ventosa A."/>
        </authorList>
    </citation>
    <scope>NUCLEOTIDE SEQUENCE [LARGE SCALE GENOMIC DNA]</scope>
    <source>
        <strain evidence="2 3">JCM 183640</strain>
    </source>
</reference>
<protein>
    <recommendedName>
        <fullName evidence="1">Putative peptidase inhibitor domain-containing protein</fullName>
    </recommendedName>
</protein>
<organism evidence="2 3">
    <name type="scientific">Haloarcula limicola</name>
    <dbReference type="NCBI Taxonomy" id="1429915"/>
    <lineage>
        <taxon>Archaea</taxon>
        <taxon>Methanobacteriati</taxon>
        <taxon>Methanobacteriota</taxon>
        <taxon>Stenosarchaea group</taxon>
        <taxon>Halobacteria</taxon>
        <taxon>Halobacteriales</taxon>
        <taxon>Haloarculaceae</taxon>
        <taxon>Haloarcula</taxon>
    </lineage>
</organism>
<dbReference type="Pfam" id="PF26036">
    <property type="entry name" value="Peptidase_inhib_put"/>
    <property type="match status" value="1"/>
</dbReference>
<dbReference type="OrthoDB" id="232483at2157"/>
<dbReference type="InterPro" id="IPR058957">
    <property type="entry name" value="Peptidase_inhib_put_dom"/>
</dbReference>
<dbReference type="EMBL" id="JAHQXF010000002">
    <property type="protein sequence ID" value="MBV0925610.1"/>
    <property type="molecule type" value="Genomic_DNA"/>
</dbReference>
<dbReference type="Proteomes" id="UP000766550">
    <property type="component" value="Unassembled WGS sequence"/>
</dbReference>
<evidence type="ECO:0000313" key="3">
    <source>
        <dbReference type="Proteomes" id="UP000766550"/>
    </source>
</evidence>
<evidence type="ECO:0000313" key="2">
    <source>
        <dbReference type="EMBL" id="MBV0925610.1"/>
    </source>
</evidence>
<gene>
    <name evidence="2" type="ORF">KTS45_15500</name>
</gene>
<feature type="domain" description="Putative peptidase inhibitor" evidence="1">
    <location>
        <begin position="1"/>
        <end position="83"/>
    </location>
</feature>
<dbReference type="RefSeq" id="WP_162318424.1">
    <property type="nucleotide sequence ID" value="NZ_JAHQXF010000002.1"/>
</dbReference>
<sequence>MYVSRAVRSIREDPIEGEPVALSLATDDDADPDAVAAAAEDAGATVERRLQFDDLAVSVPQDRVADICQLDGLTAVETTDVIAIATGDATDEDVEFDR</sequence>
<accession>A0A8J7Y6R2</accession>
<comment type="caution">
    <text evidence="2">The sequence shown here is derived from an EMBL/GenBank/DDBJ whole genome shotgun (WGS) entry which is preliminary data.</text>
</comment>
<proteinExistence type="predicted"/>
<keyword evidence="3" id="KW-1185">Reference proteome</keyword>
<name>A0A8J7Y6R2_9EURY</name>
<dbReference type="AlphaFoldDB" id="A0A8J7Y6R2"/>